<feature type="domain" description="Stress-response A/B barrel" evidence="2">
    <location>
        <begin position="4"/>
        <end position="106"/>
    </location>
</feature>
<dbReference type="PANTHER" id="PTHR33178">
    <property type="match status" value="1"/>
</dbReference>
<dbReference type="SMART" id="SM00886">
    <property type="entry name" value="Dabb"/>
    <property type="match status" value="1"/>
</dbReference>
<proteinExistence type="predicted"/>
<sequence length="108" mass="11794">MGGIIHVVQLRFKSDVDKDKIDRVIADLKSLKNKCVLPDTQEPYIKSITAGADNSIEGLQNGFTHMIVTVFETAEHRNYYAKSDPAHLALGGGLGPFLEGLQVLDIDA</sequence>
<evidence type="ECO:0000259" key="2">
    <source>
        <dbReference type="PROSITE" id="PS51502"/>
    </source>
</evidence>
<protein>
    <recommendedName>
        <fullName evidence="2">Stress-response A/B barrel domain-containing protein</fullName>
    </recommendedName>
</protein>
<dbReference type="InterPro" id="IPR044662">
    <property type="entry name" value="HS1/DABB1-like"/>
</dbReference>
<dbReference type="AlphaFoldDB" id="A0A9P9J9P3"/>
<organism evidence="3 4">
    <name type="scientific">Dactylonectria estremocensis</name>
    <dbReference type="NCBI Taxonomy" id="1079267"/>
    <lineage>
        <taxon>Eukaryota</taxon>
        <taxon>Fungi</taxon>
        <taxon>Dikarya</taxon>
        <taxon>Ascomycota</taxon>
        <taxon>Pezizomycotina</taxon>
        <taxon>Sordariomycetes</taxon>
        <taxon>Hypocreomycetidae</taxon>
        <taxon>Hypocreales</taxon>
        <taxon>Nectriaceae</taxon>
        <taxon>Dactylonectria</taxon>
    </lineage>
</organism>
<dbReference type="EMBL" id="JAGMUU010000006">
    <property type="protein sequence ID" value="KAH7150572.1"/>
    <property type="molecule type" value="Genomic_DNA"/>
</dbReference>
<comment type="subunit">
    <text evidence="1">Homodimer.</text>
</comment>
<dbReference type="PROSITE" id="PS51502">
    <property type="entry name" value="S_R_A_B_BARREL"/>
    <property type="match status" value="1"/>
</dbReference>
<evidence type="ECO:0000256" key="1">
    <source>
        <dbReference type="ARBA" id="ARBA00011738"/>
    </source>
</evidence>
<dbReference type="Gene3D" id="3.30.70.100">
    <property type="match status" value="1"/>
</dbReference>
<dbReference type="SUPFAM" id="SSF54909">
    <property type="entry name" value="Dimeric alpha+beta barrel"/>
    <property type="match status" value="1"/>
</dbReference>
<dbReference type="OrthoDB" id="1601230at2759"/>
<dbReference type="PANTHER" id="PTHR33178:SF10">
    <property type="entry name" value="STRESS-RESPONSE A_B BARREL DOMAIN-CONTAINING PROTEIN"/>
    <property type="match status" value="1"/>
</dbReference>
<evidence type="ECO:0000313" key="4">
    <source>
        <dbReference type="Proteomes" id="UP000717696"/>
    </source>
</evidence>
<keyword evidence="4" id="KW-1185">Reference proteome</keyword>
<reference evidence="3" key="1">
    <citation type="journal article" date="2021" name="Nat. Commun.">
        <title>Genetic determinants of endophytism in the Arabidopsis root mycobiome.</title>
        <authorList>
            <person name="Mesny F."/>
            <person name="Miyauchi S."/>
            <person name="Thiergart T."/>
            <person name="Pickel B."/>
            <person name="Atanasova L."/>
            <person name="Karlsson M."/>
            <person name="Huettel B."/>
            <person name="Barry K.W."/>
            <person name="Haridas S."/>
            <person name="Chen C."/>
            <person name="Bauer D."/>
            <person name="Andreopoulos W."/>
            <person name="Pangilinan J."/>
            <person name="LaButti K."/>
            <person name="Riley R."/>
            <person name="Lipzen A."/>
            <person name="Clum A."/>
            <person name="Drula E."/>
            <person name="Henrissat B."/>
            <person name="Kohler A."/>
            <person name="Grigoriev I.V."/>
            <person name="Martin F.M."/>
            <person name="Hacquard S."/>
        </authorList>
    </citation>
    <scope>NUCLEOTIDE SEQUENCE</scope>
    <source>
        <strain evidence="3">MPI-CAGE-AT-0021</strain>
    </source>
</reference>
<gene>
    <name evidence="3" type="ORF">B0J13DRAFT_674211</name>
</gene>
<accession>A0A9P9J9P3</accession>
<comment type="caution">
    <text evidence="3">The sequence shown here is derived from an EMBL/GenBank/DDBJ whole genome shotgun (WGS) entry which is preliminary data.</text>
</comment>
<dbReference type="InterPro" id="IPR013097">
    <property type="entry name" value="Dabb"/>
</dbReference>
<dbReference type="InterPro" id="IPR011008">
    <property type="entry name" value="Dimeric_a/b-barrel"/>
</dbReference>
<evidence type="ECO:0000313" key="3">
    <source>
        <dbReference type="EMBL" id="KAH7150572.1"/>
    </source>
</evidence>
<dbReference type="Proteomes" id="UP000717696">
    <property type="component" value="Unassembled WGS sequence"/>
</dbReference>
<dbReference type="Pfam" id="PF07876">
    <property type="entry name" value="Dabb"/>
    <property type="match status" value="1"/>
</dbReference>
<name>A0A9P9J9P3_9HYPO</name>